<dbReference type="EMBL" id="QNZK01000119">
    <property type="protein sequence ID" value="RTZ86188.1"/>
    <property type="molecule type" value="Genomic_DNA"/>
</dbReference>
<dbReference type="InterPro" id="IPR000115">
    <property type="entry name" value="PRibGlycinamide_synth"/>
</dbReference>
<dbReference type="GO" id="GO:0009113">
    <property type="term" value="P:purine nucleobase biosynthetic process"/>
    <property type="evidence" value="ECO:0007669"/>
    <property type="project" value="InterPro"/>
</dbReference>
<comment type="caution">
    <text evidence="2">The sequence shown here is derived from an EMBL/GenBank/DDBJ whole genome shotgun (WGS) entry which is preliminary data.</text>
</comment>
<evidence type="ECO:0000313" key="3">
    <source>
        <dbReference type="Proteomes" id="UP000287917"/>
    </source>
</evidence>
<dbReference type="EC" id="6.3.4.13" evidence="2"/>
<gene>
    <name evidence="2" type="ORF">DSY96_03305</name>
</gene>
<dbReference type="InterPro" id="IPR016185">
    <property type="entry name" value="PreATP-grasp_dom_sf"/>
</dbReference>
<sequence length="63" mass="6832">MDILVIGGGGREHAIVWKLNNRGHNIFCAPGNPGIADIAECVSLQVNQMKELVDFAQSNKIDL</sequence>
<protein>
    <submittedName>
        <fullName evidence="2">Phosphoribosylamine--glycine ligase</fullName>
        <ecNumber evidence="2">6.3.4.13</ecNumber>
    </submittedName>
</protein>
<dbReference type="InterPro" id="IPR020562">
    <property type="entry name" value="PRibGlycinamide_synth_N"/>
</dbReference>
<dbReference type="Gene3D" id="3.40.50.20">
    <property type="match status" value="1"/>
</dbReference>
<feature type="domain" description="Phosphoribosylglycinamide synthetase N-terminal" evidence="1">
    <location>
        <begin position="1"/>
        <end position="63"/>
    </location>
</feature>
<dbReference type="AlphaFoldDB" id="A0A432GRM9"/>
<dbReference type="GO" id="GO:0004637">
    <property type="term" value="F:phosphoribosylamine-glycine ligase activity"/>
    <property type="evidence" value="ECO:0007669"/>
    <property type="project" value="UniProtKB-EC"/>
</dbReference>
<name>A0A432GRM9_9DELT</name>
<proteinExistence type="predicted"/>
<evidence type="ECO:0000313" key="2">
    <source>
        <dbReference type="EMBL" id="RTZ86188.1"/>
    </source>
</evidence>
<feature type="non-terminal residue" evidence="2">
    <location>
        <position position="63"/>
    </location>
</feature>
<evidence type="ECO:0000259" key="1">
    <source>
        <dbReference type="Pfam" id="PF02844"/>
    </source>
</evidence>
<dbReference type="PANTHER" id="PTHR43472:SF1">
    <property type="entry name" value="PHOSPHORIBOSYLAMINE--GLYCINE LIGASE, CHLOROPLASTIC"/>
    <property type="match status" value="1"/>
</dbReference>
<dbReference type="PANTHER" id="PTHR43472">
    <property type="entry name" value="PHOSPHORIBOSYLAMINE--GLYCINE LIGASE"/>
    <property type="match status" value="1"/>
</dbReference>
<organism evidence="2 3">
    <name type="scientific">SAR324 cluster bacterium</name>
    <dbReference type="NCBI Taxonomy" id="2024889"/>
    <lineage>
        <taxon>Bacteria</taxon>
        <taxon>Deltaproteobacteria</taxon>
        <taxon>SAR324 cluster</taxon>
    </lineage>
</organism>
<dbReference type="Pfam" id="PF02844">
    <property type="entry name" value="GARS_N"/>
    <property type="match status" value="1"/>
</dbReference>
<keyword evidence="2" id="KW-0436">Ligase</keyword>
<accession>A0A432GRM9</accession>
<reference evidence="2 3" key="1">
    <citation type="submission" date="2018-06" db="EMBL/GenBank/DDBJ databases">
        <title>Combined omics and stable isotope probing to characterize newly discovered Mariana Back-Arc vent microbial communities.</title>
        <authorList>
            <person name="Trembath-Reichert E."/>
            <person name="Huber J.A."/>
        </authorList>
    </citation>
    <scope>NUCLEOTIDE SEQUENCE [LARGE SCALE GENOMIC DNA]</scope>
    <source>
        <strain evidence="2">MAG 58</strain>
    </source>
</reference>
<dbReference type="Proteomes" id="UP000287917">
    <property type="component" value="Unassembled WGS sequence"/>
</dbReference>
<dbReference type="SUPFAM" id="SSF52440">
    <property type="entry name" value="PreATP-grasp domain"/>
    <property type="match status" value="1"/>
</dbReference>